<reference evidence="2" key="1">
    <citation type="submission" date="2023-03" db="EMBL/GenBank/DDBJ databases">
        <title>Actinoallomurus iriomotensis NBRC 103681.</title>
        <authorList>
            <person name="Ichikawa N."/>
            <person name="Sato H."/>
            <person name="Tonouchi N."/>
        </authorList>
    </citation>
    <scope>NUCLEOTIDE SEQUENCE</scope>
    <source>
        <strain evidence="2">NBRC 103681</strain>
    </source>
</reference>
<dbReference type="Proteomes" id="UP001165135">
    <property type="component" value="Unassembled WGS sequence"/>
</dbReference>
<reference evidence="3" key="2">
    <citation type="submission" date="2023-03" db="EMBL/GenBank/DDBJ databases">
        <title>Actinoallomurus iriomotensis NBRC 103684.</title>
        <authorList>
            <person name="Ichikawa N."/>
            <person name="Sato H."/>
            <person name="Tonouchi N."/>
        </authorList>
    </citation>
    <scope>NUCLEOTIDE SEQUENCE</scope>
    <source>
        <strain evidence="3">NBRC 103684</strain>
    </source>
</reference>
<accession>A0A9W6S3F1</accession>
<organism evidence="3 4">
    <name type="scientific">Actinoallomurus iriomotensis</name>
    <dbReference type="NCBI Taxonomy" id="478107"/>
    <lineage>
        <taxon>Bacteria</taxon>
        <taxon>Bacillati</taxon>
        <taxon>Actinomycetota</taxon>
        <taxon>Actinomycetes</taxon>
        <taxon>Streptosporangiales</taxon>
        <taxon>Thermomonosporaceae</taxon>
        <taxon>Actinoallomurus</taxon>
    </lineage>
</organism>
<gene>
    <name evidence="2" type="ORF">Airi01_016800</name>
    <name evidence="3" type="ORF">Airi02_028460</name>
</gene>
<keyword evidence="4" id="KW-1185">Reference proteome</keyword>
<proteinExistence type="predicted"/>
<dbReference type="EMBL" id="BSTK01000003">
    <property type="protein sequence ID" value="GLY84917.1"/>
    <property type="molecule type" value="Genomic_DNA"/>
</dbReference>
<evidence type="ECO:0000256" key="1">
    <source>
        <dbReference type="SAM" id="MobiDB-lite"/>
    </source>
</evidence>
<dbReference type="EMBL" id="BSTJ01000001">
    <property type="protein sequence ID" value="GLY73413.1"/>
    <property type="molecule type" value="Genomic_DNA"/>
</dbReference>
<protein>
    <submittedName>
        <fullName evidence="3">Uncharacterized protein</fullName>
    </submittedName>
</protein>
<comment type="caution">
    <text evidence="3">The sequence shown here is derived from an EMBL/GenBank/DDBJ whole genome shotgun (WGS) entry which is preliminary data.</text>
</comment>
<evidence type="ECO:0000313" key="4">
    <source>
        <dbReference type="Proteomes" id="UP001165074"/>
    </source>
</evidence>
<evidence type="ECO:0000313" key="3">
    <source>
        <dbReference type="EMBL" id="GLY84917.1"/>
    </source>
</evidence>
<name>A0A9W6S3F1_9ACTN</name>
<feature type="region of interest" description="Disordered" evidence="1">
    <location>
        <begin position="1"/>
        <end position="26"/>
    </location>
</feature>
<dbReference type="AlphaFoldDB" id="A0A9W6S3F1"/>
<dbReference type="Proteomes" id="UP001165074">
    <property type="component" value="Unassembled WGS sequence"/>
</dbReference>
<sequence>MPRPSSHQTGKPRKITASGQPADGRHVAGRAITRAGTTLVVPTLNALFSYPLRKVRD</sequence>
<evidence type="ECO:0000313" key="2">
    <source>
        <dbReference type="EMBL" id="GLY73413.1"/>
    </source>
</evidence>